<dbReference type="GO" id="GO:0006633">
    <property type="term" value="P:fatty acid biosynthetic process"/>
    <property type="evidence" value="ECO:0007669"/>
    <property type="project" value="TreeGrafter"/>
</dbReference>
<dbReference type="PRINTS" id="PR00081">
    <property type="entry name" value="GDHRDH"/>
</dbReference>
<reference evidence="3 4" key="1">
    <citation type="submission" date="2016-08" db="EMBL/GenBank/DDBJ databases">
        <authorList>
            <consortium name="Lentinula edodes genome sequencing consortium"/>
            <person name="Sakamoto Y."/>
            <person name="Nakade K."/>
            <person name="Sato S."/>
            <person name="Yoshida Y."/>
            <person name="Miyazaki K."/>
            <person name="Natsume S."/>
            <person name="Konno N."/>
        </authorList>
    </citation>
    <scope>NUCLEOTIDE SEQUENCE [LARGE SCALE GENOMIC DNA]</scope>
    <source>
        <strain evidence="3 4">NBRC 111202</strain>
    </source>
</reference>
<dbReference type="GO" id="GO:0048038">
    <property type="term" value="F:quinone binding"/>
    <property type="evidence" value="ECO:0007669"/>
    <property type="project" value="TreeGrafter"/>
</dbReference>
<dbReference type="InterPro" id="IPR020904">
    <property type="entry name" value="Sc_DH/Rdtase_CS"/>
</dbReference>
<dbReference type="Gene3D" id="3.40.50.720">
    <property type="entry name" value="NAD(P)-binding Rossmann-like Domain"/>
    <property type="match status" value="1"/>
</dbReference>
<dbReference type="FunFam" id="3.40.50.720:FF:000084">
    <property type="entry name" value="Short-chain dehydrogenase reductase"/>
    <property type="match status" value="1"/>
</dbReference>
<keyword evidence="4" id="KW-1185">Reference proteome</keyword>
<name>A0A1Q3E495_LENED</name>
<dbReference type="Proteomes" id="UP000188533">
    <property type="component" value="Unassembled WGS sequence"/>
</dbReference>
<evidence type="ECO:0000313" key="3">
    <source>
        <dbReference type="EMBL" id="GAW02053.1"/>
    </source>
</evidence>
<proteinExistence type="inferred from homology"/>
<dbReference type="InterPro" id="IPR002347">
    <property type="entry name" value="SDR_fam"/>
</dbReference>
<protein>
    <submittedName>
        <fullName evidence="3">Short chain oxidoreductase</fullName>
    </submittedName>
</protein>
<evidence type="ECO:0000256" key="1">
    <source>
        <dbReference type="ARBA" id="ARBA00006484"/>
    </source>
</evidence>
<dbReference type="PRINTS" id="PR00080">
    <property type="entry name" value="SDRFAMILY"/>
</dbReference>
<evidence type="ECO:0000313" key="4">
    <source>
        <dbReference type="Proteomes" id="UP000188533"/>
    </source>
</evidence>
<reference evidence="3 4" key="2">
    <citation type="submission" date="2017-02" db="EMBL/GenBank/DDBJ databases">
        <title>A genome survey and senescence transcriptome analysis in Lentinula edodes.</title>
        <authorList>
            <person name="Sakamoto Y."/>
            <person name="Nakade K."/>
            <person name="Sato S."/>
            <person name="Yoshida Y."/>
            <person name="Miyazaki K."/>
            <person name="Natsume S."/>
            <person name="Konno N."/>
        </authorList>
    </citation>
    <scope>NUCLEOTIDE SEQUENCE [LARGE SCALE GENOMIC DNA]</scope>
    <source>
        <strain evidence="3 4">NBRC 111202</strain>
    </source>
</reference>
<organism evidence="3 4">
    <name type="scientific">Lentinula edodes</name>
    <name type="common">Shiitake mushroom</name>
    <name type="synonym">Lentinus edodes</name>
    <dbReference type="NCBI Taxonomy" id="5353"/>
    <lineage>
        <taxon>Eukaryota</taxon>
        <taxon>Fungi</taxon>
        <taxon>Dikarya</taxon>
        <taxon>Basidiomycota</taxon>
        <taxon>Agaricomycotina</taxon>
        <taxon>Agaricomycetes</taxon>
        <taxon>Agaricomycetidae</taxon>
        <taxon>Agaricales</taxon>
        <taxon>Marasmiineae</taxon>
        <taxon>Omphalotaceae</taxon>
        <taxon>Lentinula</taxon>
    </lineage>
</organism>
<dbReference type="SUPFAM" id="SSF51735">
    <property type="entry name" value="NAD(P)-binding Rossmann-fold domains"/>
    <property type="match status" value="1"/>
</dbReference>
<dbReference type="PANTHER" id="PTHR42760:SF121">
    <property type="entry name" value="3-OXOACYL-(ACYL-CARRIER-PROTEIN) REDUCTASE"/>
    <property type="match status" value="1"/>
</dbReference>
<comment type="similarity">
    <text evidence="1">Belongs to the short-chain dehydrogenases/reductases (SDR) family.</text>
</comment>
<dbReference type="PANTHER" id="PTHR42760">
    <property type="entry name" value="SHORT-CHAIN DEHYDROGENASES/REDUCTASES FAMILY MEMBER"/>
    <property type="match status" value="1"/>
</dbReference>
<dbReference type="EMBL" id="BDGU01000081">
    <property type="protein sequence ID" value="GAW02053.1"/>
    <property type="molecule type" value="Genomic_DNA"/>
</dbReference>
<dbReference type="STRING" id="5353.A0A1Q3E495"/>
<dbReference type="PROSITE" id="PS00061">
    <property type="entry name" value="ADH_SHORT"/>
    <property type="match status" value="1"/>
</dbReference>
<gene>
    <name evidence="3" type="ORF">LENED_003683</name>
</gene>
<accession>A0A1Q3E495</accession>
<dbReference type="AlphaFoldDB" id="A0A1Q3E495"/>
<comment type="caution">
    <text evidence="3">The sequence shown here is derived from an EMBL/GenBank/DDBJ whole genome shotgun (WGS) entry which is preliminary data.</text>
</comment>
<evidence type="ECO:0000256" key="2">
    <source>
        <dbReference type="ARBA" id="ARBA00022857"/>
    </source>
</evidence>
<keyword evidence="2" id="KW-0521">NADP</keyword>
<sequence length="291" mass="30863">MSASTSEGIALITGSSQGIGKAIAIRLASDGFEIAINDIPAKSLTLEATQKEIQELTGKRALICVGDVSVEEEVKGMIEEVVKSLGGIDVMVANAGICPCGPLNDVTLDEWERAFAVNVRGTFLCYKYASLQMIAQGRGGRLIGASSGGGKQGQRLMGLYSSTKFAIRGLTQSAALEYGKHGITVNAYCPGPIDTEMVRKAAQDVGGDTEKVLKMYAQMSAVGRIGNPADVANLVSFLASKHSEYLTGQTGSSKNDVESLLIVQLYNFNGYAMLMESRLRNPPTKLRLPSS</sequence>
<dbReference type="GO" id="GO:0016616">
    <property type="term" value="F:oxidoreductase activity, acting on the CH-OH group of donors, NAD or NADP as acceptor"/>
    <property type="evidence" value="ECO:0007669"/>
    <property type="project" value="TreeGrafter"/>
</dbReference>
<dbReference type="Pfam" id="PF13561">
    <property type="entry name" value="adh_short_C2"/>
    <property type="match status" value="1"/>
</dbReference>
<dbReference type="InterPro" id="IPR036291">
    <property type="entry name" value="NAD(P)-bd_dom_sf"/>
</dbReference>